<dbReference type="Proteomes" id="UP001187192">
    <property type="component" value="Unassembled WGS sequence"/>
</dbReference>
<dbReference type="AlphaFoldDB" id="A0AA88B1N9"/>
<dbReference type="GO" id="GO:0005516">
    <property type="term" value="F:calmodulin binding"/>
    <property type="evidence" value="ECO:0007669"/>
    <property type="project" value="InterPro"/>
</dbReference>
<dbReference type="GO" id="GO:0043565">
    <property type="term" value="F:sequence-specific DNA binding"/>
    <property type="evidence" value="ECO:0007669"/>
    <property type="project" value="TreeGrafter"/>
</dbReference>
<accession>A0AA88B1N9</accession>
<proteinExistence type="predicted"/>
<dbReference type="EMBL" id="BTGU01000065">
    <property type="protein sequence ID" value="GMN56766.1"/>
    <property type="molecule type" value="Genomic_DNA"/>
</dbReference>
<protein>
    <recommendedName>
        <fullName evidence="1">Calmodulin binding protein C-terminal domain-containing protein</fullName>
    </recommendedName>
</protein>
<organism evidence="2 3">
    <name type="scientific">Ficus carica</name>
    <name type="common">Common fig</name>
    <dbReference type="NCBI Taxonomy" id="3494"/>
    <lineage>
        <taxon>Eukaryota</taxon>
        <taxon>Viridiplantae</taxon>
        <taxon>Streptophyta</taxon>
        <taxon>Embryophyta</taxon>
        <taxon>Tracheophyta</taxon>
        <taxon>Spermatophyta</taxon>
        <taxon>Magnoliopsida</taxon>
        <taxon>eudicotyledons</taxon>
        <taxon>Gunneridae</taxon>
        <taxon>Pentapetalae</taxon>
        <taxon>rosids</taxon>
        <taxon>fabids</taxon>
        <taxon>Rosales</taxon>
        <taxon>Moraceae</taxon>
        <taxon>Ficeae</taxon>
        <taxon>Ficus</taxon>
    </lineage>
</organism>
<keyword evidence="3" id="KW-1185">Reference proteome</keyword>
<dbReference type="PANTHER" id="PTHR31713">
    <property type="entry name" value="OS02G0177800 PROTEIN"/>
    <property type="match status" value="1"/>
</dbReference>
<evidence type="ECO:0000313" key="2">
    <source>
        <dbReference type="EMBL" id="GMN56766.1"/>
    </source>
</evidence>
<sequence length="176" mass="19983">MWEVTIKHAKTCEIGHKSHIFRRRDGLSVVMNSICQVLRIETNGQVYSTREISYHFHRGYIENLVKEAHENWNMLEVVEGIIHEPALLTQGEIMDQQNPINAHQGMMIKGNEQNGYQTDDKSMISTVGCYLPSTEQMDCTDWMHVNTPFLYGAVDNSNRASNSECSSDGDFASQGL</sequence>
<evidence type="ECO:0000259" key="1">
    <source>
        <dbReference type="Pfam" id="PF20452"/>
    </source>
</evidence>
<dbReference type="GO" id="GO:0003700">
    <property type="term" value="F:DNA-binding transcription factor activity"/>
    <property type="evidence" value="ECO:0007669"/>
    <property type="project" value="TreeGrafter"/>
</dbReference>
<gene>
    <name evidence="2" type="ORF">TIFTF001_025888</name>
</gene>
<dbReference type="Pfam" id="PF20452">
    <property type="entry name" value="Calmod_bind_C"/>
    <property type="match status" value="1"/>
</dbReference>
<dbReference type="InterPro" id="IPR012416">
    <property type="entry name" value="CBP60"/>
</dbReference>
<name>A0AA88B1N9_FICCA</name>
<evidence type="ECO:0000313" key="3">
    <source>
        <dbReference type="Proteomes" id="UP001187192"/>
    </source>
</evidence>
<dbReference type="InterPro" id="IPR046829">
    <property type="entry name" value="Calmod_bind_C"/>
</dbReference>
<comment type="caution">
    <text evidence="2">The sequence shown here is derived from an EMBL/GenBank/DDBJ whole genome shotgun (WGS) entry which is preliminary data.</text>
</comment>
<dbReference type="PANTHER" id="PTHR31713:SF42">
    <property type="entry name" value="PROTEIN SAR DEFICIENT 1"/>
    <property type="match status" value="1"/>
</dbReference>
<feature type="domain" description="Calmodulin binding protein C-terminal" evidence="1">
    <location>
        <begin position="18"/>
        <end position="77"/>
    </location>
</feature>
<dbReference type="GO" id="GO:0080142">
    <property type="term" value="P:regulation of salicylic acid biosynthetic process"/>
    <property type="evidence" value="ECO:0007669"/>
    <property type="project" value="TreeGrafter"/>
</dbReference>
<dbReference type="GO" id="GO:0005634">
    <property type="term" value="C:nucleus"/>
    <property type="evidence" value="ECO:0007669"/>
    <property type="project" value="TreeGrafter"/>
</dbReference>
<reference evidence="2" key="1">
    <citation type="submission" date="2023-07" db="EMBL/GenBank/DDBJ databases">
        <title>draft genome sequence of fig (Ficus carica).</title>
        <authorList>
            <person name="Takahashi T."/>
            <person name="Nishimura K."/>
        </authorList>
    </citation>
    <scope>NUCLEOTIDE SEQUENCE</scope>
</reference>